<comment type="similarity">
    <text evidence="1">Belongs to the CAF1 family.</text>
</comment>
<comment type="caution">
    <text evidence="3">The sequence shown here is derived from an EMBL/GenBank/DDBJ whole genome shotgun (WGS) entry which is preliminary data.</text>
</comment>
<dbReference type="PANTHER" id="PTHR15092:SF22">
    <property type="entry name" value="POLY(A)-SPECIFIC RIBONUCLEASE PNLDC1"/>
    <property type="match status" value="1"/>
</dbReference>
<feature type="transmembrane region" description="Helical" evidence="2">
    <location>
        <begin position="521"/>
        <end position="538"/>
    </location>
</feature>
<dbReference type="InterPro" id="IPR051181">
    <property type="entry name" value="CAF1_poly(A)_ribonucleases"/>
</dbReference>
<dbReference type="Gene3D" id="3.30.70.330">
    <property type="match status" value="1"/>
</dbReference>
<organism evidence="3 4">
    <name type="scientific">Vespula squamosa</name>
    <name type="common">Southern yellow jacket</name>
    <name type="synonym">Wasp</name>
    <dbReference type="NCBI Taxonomy" id="30214"/>
    <lineage>
        <taxon>Eukaryota</taxon>
        <taxon>Metazoa</taxon>
        <taxon>Ecdysozoa</taxon>
        <taxon>Arthropoda</taxon>
        <taxon>Hexapoda</taxon>
        <taxon>Insecta</taxon>
        <taxon>Pterygota</taxon>
        <taxon>Neoptera</taxon>
        <taxon>Endopterygota</taxon>
        <taxon>Hymenoptera</taxon>
        <taxon>Apocrita</taxon>
        <taxon>Aculeata</taxon>
        <taxon>Vespoidea</taxon>
        <taxon>Vespidae</taxon>
        <taxon>Vespinae</taxon>
        <taxon>Vespula</taxon>
    </lineage>
</organism>
<reference evidence="3 4" key="1">
    <citation type="journal article" date="2024" name="Ann. Entomol. Soc. Am.">
        <title>Genomic analyses of the southern and eastern yellowjacket wasps (Hymenoptera: Vespidae) reveal evolutionary signatures of social life.</title>
        <authorList>
            <person name="Catto M.A."/>
            <person name="Caine P.B."/>
            <person name="Orr S.E."/>
            <person name="Hunt B.G."/>
            <person name="Goodisman M.A.D."/>
        </authorList>
    </citation>
    <scope>NUCLEOTIDE SEQUENCE [LARGE SCALE GENOMIC DNA]</scope>
    <source>
        <strain evidence="3">233</strain>
        <tissue evidence="3">Head and thorax</tissue>
    </source>
</reference>
<dbReference type="InterPro" id="IPR036397">
    <property type="entry name" value="RNaseH_sf"/>
</dbReference>
<dbReference type="InterPro" id="IPR006941">
    <property type="entry name" value="RNase_CAF1"/>
</dbReference>
<keyword evidence="2" id="KW-0812">Transmembrane</keyword>
<dbReference type="InterPro" id="IPR012677">
    <property type="entry name" value="Nucleotide-bd_a/b_plait_sf"/>
</dbReference>
<sequence length="546" mass="63503">MLEITRHNFEKLFPLIKSSLEETDIIAIDSEFSGLESDDVPKTSLFDTVEERYEKLRRTSEKFIIIQFGITCIEQVPNSNKYNAKTFNFFLLPGSIPIKNRQFLWQVAAIEFLSFHSFNFNKVVYDGISYLNEVEESTLKQYLKDNKLLKNIENNMPFKYENEIKTISNKVIDWLKHYSSENDSENGKNKNQDAENIVLKISISPCNMQYLLQKILRSRFPEIWTTYNNEMITVIKVSLEIRKMLEKEEGEVLDKALLDSFVGFSKVFKLLVELKKPIVGHNILLDLMYMYKLFYKPLPKRYNEFKVETHRLFPIIYDTKYLSYQLKNKISQASCPIYSLNTLYNFFEGKVGKNIILNSPTIEKNFHVTDVNAHDAGWDSYCTAFIFVKMSHIIAVNKYGKGLEYRARTSGEIMSSLQEYVNCINLSRASTFYLKLDGEDPKSERPQWLFVRTAMNCDIEQISRKLSPFGTVDVKSFMRGRALVAVANHGSAREILNHFYNNKDLYIVPYNPMKHSLSMKYFLIGSAILSGGMVAWVFHRSISKSI</sequence>
<keyword evidence="2" id="KW-0472">Membrane</keyword>
<keyword evidence="2" id="KW-1133">Transmembrane helix</keyword>
<keyword evidence="4" id="KW-1185">Reference proteome</keyword>
<dbReference type="PANTHER" id="PTHR15092">
    <property type="entry name" value="POLY A -SPECIFIC RIBONUCLEASE/TARGET OF EGR1, MEMBER 1"/>
    <property type="match status" value="1"/>
</dbReference>
<evidence type="ECO:0000256" key="1">
    <source>
        <dbReference type="ARBA" id="ARBA00008372"/>
    </source>
</evidence>
<evidence type="ECO:0000313" key="4">
    <source>
        <dbReference type="Proteomes" id="UP001607302"/>
    </source>
</evidence>
<dbReference type="Pfam" id="PF04857">
    <property type="entry name" value="CAF1"/>
    <property type="match status" value="1"/>
</dbReference>
<dbReference type="EMBL" id="JAUDFV010000154">
    <property type="protein sequence ID" value="KAL2716039.1"/>
    <property type="molecule type" value="Genomic_DNA"/>
</dbReference>
<dbReference type="InterPro" id="IPR012337">
    <property type="entry name" value="RNaseH-like_sf"/>
</dbReference>
<dbReference type="Proteomes" id="UP001607302">
    <property type="component" value="Unassembled WGS sequence"/>
</dbReference>
<dbReference type="Gene3D" id="3.30.420.10">
    <property type="entry name" value="Ribonuclease H-like superfamily/Ribonuclease H"/>
    <property type="match status" value="2"/>
</dbReference>
<gene>
    <name evidence="3" type="ORF">V1478_013715</name>
</gene>
<protein>
    <submittedName>
        <fullName evidence="3">Pre-piRNA 3'-exonuclease trimmer-like isoform X1</fullName>
    </submittedName>
</protein>
<proteinExistence type="inferred from homology"/>
<name>A0ABD2A5X6_VESSQ</name>
<dbReference type="SUPFAM" id="SSF53098">
    <property type="entry name" value="Ribonuclease H-like"/>
    <property type="match status" value="1"/>
</dbReference>
<evidence type="ECO:0000313" key="3">
    <source>
        <dbReference type="EMBL" id="KAL2716039.1"/>
    </source>
</evidence>
<evidence type="ECO:0000256" key="2">
    <source>
        <dbReference type="SAM" id="Phobius"/>
    </source>
</evidence>
<dbReference type="AlphaFoldDB" id="A0ABD2A5X6"/>
<accession>A0ABD2A5X6</accession>